<protein>
    <recommendedName>
        <fullName evidence="6">Organic solvent tolerance-like N-terminal domain-containing protein</fullName>
    </recommendedName>
</protein>
<dbReference type="Proteomes" id="UP000324065">
    <property type="component" value="Unassembled WGS sequence"/>
</dbReference>
<dbReference type="GO" id="GO:0030288">
    <property type="term" value="C:outer membrane-bounded periplasmic space"/>
    <property type="evidence" value="ECO:0007669"/>
    <property type="project" value="TreeGrafter"/>
</dbReference>
<proteinExistence type="predicted"/>
<dbReference type="EMBL" id="VWPJ01000001">
    <property type="protein sequence ID" value="KAA5607549.1"/>
    <property type="molecule type" value="Genomic_DNA"/>
</dbReference>
<feature type="transmembrane region" description="Helical" evidence="3">
    <location>
        <begin position="21"/>
        <end position="43"/>
    </location>
</feature>
<dbReference type="OrthoDB" id="8450043at2"/>
<dbReference type="GO" id="GO:0015920">
    <property type="term" value="P:lipopolysaccharide transport"/>
    <property type="evidence" value="ECO:0007669"/>
    <property type="project" value="TreeGrafter"/>
</dbReference>
<dbReference type="AlphaFoldDB" id="A0A5M6II74"/>
<reference evidence="4 5" key="1">
    <citation type="submission" date="2019-09" db="EMBL/GenBank/DDBJ databases">
        <title>Genome sequence of Roseospira marina, one of the more divergent members of the non-sulfur purple photosynthetic bacterial family, the Rhodospirillaceae.</title>
        <authorList>
            <person name="Meyer T."/>
            <person name="Kyndt J."/>
        </authorList>
    </citation>
    <scope>NUCLEOTIDE SEQUENCE [LARGE SCALE GENOMIC DNA]</scope>
    <source>
        <strain evidence="4 5">DSM 15113</strain>
    </source>
</reference>
<dbReference type="GO" id="GO:0017089">
    <property type="term" value="F:glycolipid transfer activity"/>
    <property type="evidence" value="ECO:0007669"/>
    <property type="project" value="TreeGrafter"/>
</dbReference>
<keyword evidence="3" id="KW-0472">Membrane</keyword>
<dbReference type="Gene3D" id="2.60.450.10">
    <property type="entry name" value="Lipopolysaccharide (LPS) transport protein A like domain"/>
    <property type="match status" value="1"/>
</dbReference>
<dbReference type="InterPro" id="IPR052037">
    <property type="entry name" value="LPS_export_LptA"/>
</dbReference>
<evidence type="ECO:0000313" key="4">
    <source>
        <dbReference type="EMBL" id="KAA5607549.1"/>
    </source>
</evidence>
<accession>A0A5M6II74</accession>
<name>A0A5M6II74_9PROT</name>
<evidence type="ECO:0008006" key="6">
    <source>
        <dbReference type="Google" id="ProtNLM"/>
    </source>
</evidence>
<dbReference type="PANTHER" id="PTHR36504">
    <property type="entry name" value="LIPOPOLYSACCHARIDE EXPORT SYSTEM PROTEIN LPTA"/>
    <property type="match status" value="1"/>
</dbReference>
<comment type="caution">
    <text evidence="4">The sequence shown here is derived from an EMBL/GenBank/DDBJ whole genome shotgun (WGS) entry which is preliminary data.</text>
</comment>
<dbReference type="RefSeq" id="WP_150060682.1">
    <property type="nucleotide sequence ID" value="NZ_JACIGJ010000001.1"/>
</dbReference>
<dbReference type="PANTHER" id="PTHR36504:SF1">
    <property type="entry name" value="LIPOPOLYSACCHARIDE EXPORT SYSTEM PROTEIN LPTA"/>
    <property type="match status" value="1"/>
</dbReference>
<evidence type="ECO:0000256" key="2">
    <source>
        <dbReference type="SAM" id="MobiDB-lite"/>
    </source>
</evidence>
<evidence type="ECO:0000256" key="3">
    <source>
        <dbReference type="SAM" id="Phobius"/>
    </source>
</evidence>
<gene>
    <name evidence="4" type="ORF">F1188_01950</name>
</gene>
<organism evidence="4 5">
    <name type="scientific">Roseospira marina</name>
    <dbReference type="NCBI Taxonomy" id="140057"/>
    <lineage>
        <taxon>Bacteria</taxon>
        <taxon>Pseudomonadati</taxon>
        <taxon>Pseudomonadota</taxon>
        <taxon>Alphaproteobacteria</taxon>
        <taxon>Rhodospirillales</taxon>
        <taxon>Rhodospirillaceae</taxon>
        <taxon>Roseospira</taxon>
    </lineage>
</organism>
<keyword evidence="3" id="KW-1133">Transmembrane helix</keyword>
<keyword evidence="1" id="KW-0732">Signal</keyword>
<sequence>MTNRSGIRARAGLWVVPRGAVLRGAVLGGAVLGVLGLAVVAGAPVRAQQGPLSGGDSPIEVLADDGIEWRRDENLYVARGNAVAIQGEDRVYGDTLIAHYRETPEGSTEIWRMEARGAARITSPGRTVTGNTAIYEVDSGILVVRGGPLRMETEAEVVTASRSLEYWSNERMAVARGDARAVRVNGDTVEADVLTGHFTDAAVGGTRAAADGGDGGEDGAGGTEQGLSRLEAFDNVVITTDKEVVRGARAVYDVPAGIATVVGDVTITTETDQLAGERAVVNLNTGVSTLEGGAGADGTGRARALIAPQRPPSAPGENGGD</sequence>
<evidence type="ECO:0000313" key="5">
    <source>
        <dbReference type="Proteomes" id="UP000324065"/>
    </source>
</evidence>
<feature type="region of interest" description="Disordered" evidence="2">
    <location>
        <begin position="206"/>
        <end position="225"/>
    </location>
</feature>
<dbReference type="GO" id="GO:0009279">
    <property type="term" value="C:cell outer membrane"/>
    <property type="evidence" value="ECO:0007669"/>
    <property type="project" value="TreeGrafter"/>
</dbReference>
<evidence type="ECO:0000256" key="1">
    <source>
        <dbReference type="ARBA" id="ARBA00022729"/>
    </source>
</evidence>
<keyword evidence="3" id="KW-0812">Transmembrane</keyword>
<keyword evidence="5" id="KW-1185">Reference proteome</keyword>